<name>A0A4Y7JUP3_PAPSO</name>
<dbReference type="AlphaFoldDB" id="A0A4Y7JUP3"/>
<evidence type="ECO:0000313" key="2">
    <source>
        <dbReference type="EMBL" id="RZC64427.1"/>
    </source>
</evidence>
<evidence type="ECO:0000256" key="1">
    <source>
        <dbReference type="SAM" id="MobiDB-lite"/>
    </source>
</evidence>
<keyword evidence="3" id="KW-1185">Reference proteome</keyword>
<feature type="compositionally biased region" description="Basic and acidic residues" evidence="1">
    <location>
        <begin position="28"/>
        <end position="46"/>
    </location>
</feature>
<dbReference type="Proteomes" id="UP000316621">
    <property type="component" value="Chromosome 6"/>
</dbReference>
<dbReference type="Gramene" id="RZC64427">
    <property type="protein sequence ID" value="RZC64427"/>
    <property type="gene ID" value="C5167_008119"/>
</dbReference>
<dbReference type="EMBL" id="CM010720">
    <property type="protein sequence ID" value="RZC64427.1"/>
    <property type="molecule type" value="Genomic_DNA"/>
</dbReference>
<dbReference type="STRING" id="3469.A0A4Y7JUP3"/>
<gene>
    <name evidence="2" type="ORF">C5167_008119</name>
</gene>
<protein>
    <submittedName>
        <fullName evidence="2">Uncharacterized protein</fullName>
    </submittedName>
</protein>
<reference evidence="2 3" key="1">
    <citation type="journal article" date="2018" name="Science">
        <title>The opium poppy genome and morphinan production.</title>
        <authorList>
            <person name="Guo L."/>
            <person name="Winzer T."/>
            <person name="Yang X."/>
            <person name="Li Y."/>
            <person name="Ning Z."/>
            <person name="He Z."/>
            <person name="Teodor R."/>
            <person name="Lu Y."/>
            <person name="Bowser T.A."/>
            <person name="Graham I.A."/>
            <person name="Ye K."/>
        </authorList>
    </citation>
    <scope>NUCLEOTIDE SEQUENCE [LARGE SCALE GENOMIC DNA]</scope>
    <source>
        <strain evidence="3">cv. HN1</strain>
        <tissue evidence="2">Leaves</tissue>
    </source>
</reference>
<feature type="region of interest" description="Disordered" evidence="1">
    <location>
        <begin position="19"/>
        <end position="46"/>
    </location>
</feature>
<evidence type="ECO:0000313" key="3">
    <source>
        <dbReference type="Proteomes" id="UP000316621"/>
    </source>
</evidence>
<sequence>MEDLHIGREIVEVGSDEIVEVGSDEEGSGSKHLEESTETQDGRNMADEEEGMIIDTPQMEMTPVIDDDSAPIQTVTPPLFHNPHLDDGLQLEVSTPVTEIVPEPEPQQPEIDLTSFFVTDQVFESREAIIQWCQEVGKKHNSSNKGMDFEALAEGLQAKNVSFPGSLDLMLIETNFCNLQYGERQQTDQQLQSPQQGEDMIAYVESLEAALFLACLRKSCSNRSFSSSFSSKRLQNWKKRCPDKSLFEAEVAREIVNRIQKLTKKAGPEPTDTMEVY</sequence>
<proteinExistence type="predicted"/>
<accession>A0A4Y7JUP3</accession>
<organism evidence="2 3">
    <name type="scientific">Papaver somniferum</name>
    <name type="common">Opium poppy</name>
    <dbReference type="NCBI Taxonomy" id="3469"/>
    <lineage>
        <taxon>Eukaryota</taxon>
        <taxon>Viridiplantae</taxon>
        <taxon>Streptophyta</taxon>
        <taxon>Embryophyta</taxon>
        <taxon>Tracheophyta</taxon>
        <taxon>Spermatophyta</taxon>
        <taxon>Magnoliopsida</taxon>
        <taxon>Ranunculales</taxon>
        <taxon>Papaveraceae</taxon>
        <taxon>Papaveroideae</taxon>
        <taxon>Papaver</taxon>
    </lineage>
</organism>